<sequence length="478" mass="52672">MEQGGLTTPTASPVQESIPDSDLVKFREELAMRVTAVAPANGDTSSVKMGEYVITDYRANTTNGVYPERPTGGGKTTVSKVPRALETVRTSRQSRVTPNFHRLVKAGAILPVNPFFNSTTVQKHNYRTYSYKLITNGFENYTQTIVGPFSGTSDVYGNFTQPTAQQMTQLDREATLKIRLALKNQQVNMAQIVAERDKTAKSIAKIVKTLADMVMALRKGDLAGAASAVGVHVGFRKKKQYQRAVRRGDLTEAVANAWLELQYAIKPLLMDVDGLVKALADYNYPKATGTATATATLRVNNTTWSGNTAITETGTVSVRYVVYFQVDYPSMPNLASWGLTNPAALAWELIPFSFVFDWLIPIGDWLSALDATVGMSFSDGSKSVKRDLTRVSNTRSKRVIAEYPYTWGRASEVSETHDTSSFKETSVQRTKLLSFPAVKMPPYKNPASLVHLASSMALLRKAISIDTLREIIPDGRRR</sequence>
<evidence type="ECO:0000256" key="2">
    <source>
        <dbReference type="ARBA" id="ARBA00035110"/>
    </source>
</evidence>
<keyword evidence="1" id="KW-0945">Host-virus interaction</keyword>
<evidence type="ECO:0000313" key="3">
    <source>
        <dbReference type="EMBL" id="APG77232.1"/>
    </source>
</evidence>
<dbReference type="EMBL" id="KX883590">
    <property type="protein sequence ID" value="APG77232.1"/>
    <property type="molecule type" value="Genomic_RNA"/>
</dbReference>
<keyword evidence="1" id="KW-1160">Virus entry into host cell</keyword>
<dbReference type="Pfam" id="PF03863">
    <property type="entry name" value="Phage_mat-A"/>
    <property type="match status" value="1"/>
</dbReference>
<evidence type="ECO:0000256" key="1">
    <source>
        <dbReference type="ARBA" id="ARBA00023104"/>
    </source>
</evidence>
<keyword evidence="1" id="KW-0946">Virion</keyword>
<dbReference type="GO" id="GO:0039666">
    <property type="term" value="P:virion attachment to host cell pilus"/>
    <property type="evidence" value="ECO:0007669"/>
    <property type="project" value="UniProtKB-KW"/>
</dbReference>
<keyword evidence="1" id="KW-1175">Viral attachment to host cell pilus</keyword>
<reference evidence="3" key="1">
    <citation type="journal article" date="2016" name="Nature">
        <title>Redefining the invertebrate RNA virosphere.</title>
        <authorList>
            <person name="Shi M."/>
            <person name="Lin X.D."/>
            <person name="Tian J.H."/>
            <person name="Chen L.J."/>
            <person name="Chen X."/>
            <person name="Li C.X."/>
            <person name="Qin X.C."/>
            <person name="Li J."/>
            <person name="Cao J.P."/>
            <person name="Eden J.S."/>
            <person name="Buchmann J."/>
            <person name="Wang W."/>
            <person name="Xu J."/>
            <person name="Holmes E.C."/>
            <person name="Zhang Y.Z."/>
        </authorList>
    </citation>
    <scope>NUCLEOTIDE SEQUENCE</scope>
    <source>
        <strain evidence="3">WHWN54380</strain>
    </source>
</reference>
<proteinExistence type="inferred from homology"/>
<name>A0A1L3KIQ6_9VIRU</name>
<organism evidence="3">
    <name type="scientific">Hubei levi-like virus 8</name>
    <dbReference type="NCBI Taxonomy" id="1922920"/>
    <lineage>
        <taxon>Viruses</taxon>
        <taxon>Riboviria</taxon>
    </lineage>
</organism>
<comment type="similarity">
    <text evidence="2">Belongs to the Leviviricetes maturation protein family.</text>
</comment>
<protein>
    <submittedName>
        <fullName evidence="3">Uncharacterized protein</fullName>
    </submittedName>
</protein>
<accession>A0A1L3KIQ6</accession>
<dbReference type="InterPro" id="IPR005563">
    <property type="entry name" value="A_protein"/>
</dbReference>
<keyword evidence="1" id="KW-1161">Viral attachment to host cell</keyword>